<keyword evidence="5" id="KW-0443">Lipid metabolism</keyword>
<evidence type="ECO:0000256" key="1">
    <source>
        <dbReference type="ARBA" id="ARBA00010815"/>
    </source>
</evidence>
<proteinExistence type="inferred from homology"/>
<evidence type="ECO:0000256" key="4">
    <source>
        <dbReference type="ARBA" id="ARBA00022691"/>
    </source>
</evidence>
<evidence type="ECO:0000256" key="5">
    <source>
        <dbReference type="ARBA" id="ARBA00023098"/>
    </source>
</evidence>
<feature type="domain" description="DUF7884" evidence="6">
    <location>
        <begin position="11"/>
        <end position="75"/>
    </location>
</feature>
<dbReference type="EMBL" id="QFWV02000004">
    <property type="protein sequence ID" value="RKF07702.1"/>
    <property type="molecule type" value="Genomic_DNA"/>
</dbReference>
<keyword evidence="3 7" id="KW-0808">Transferase</keyword>
<name>A0A3A8ABN3_9HYPH</name>
<keyword evidence="8" id="KW-1185">Reference proteome</keyword>
<dbReference type="Pfam" id="PF25371">
    <property type="entry name" value="DUF7884"/>
    <property type="match status" value="1"/>
</dbReference>
<evidence type="ECO:0000313" key="8">
    <source>
        <dbReference type="Proteomes" id="UP000246132"/>
    </source>
</evidence>
<accession>A0A3A8ABN3</accession>
<evidence type="ECO:0000313" key="7">
    <source>
        <dbReference type="EMBL" id="RKF07702.1"/>
    </source>
</evidence>
<keyword evidence="2 7" id="KW-0489">Methyltransferase</keyword>
<dbReference type="GO" id="GO:0032259">
    <property type="term" value="P:methylation"/>
    <property type="evidence" value="ECO:0007669"/>
    <property type="project" value="UniProtKB-KW"/>
</dbReference>
<evidence type="ECO:0000259" key="6">
    <source>
        <dbReference type="Pfam" id="PF25371"/>
    </source>
</evidence>
<dbReference type="PANTHER" id="PTHR43667">
    <property type="entry name" value="CYCLOPROPANE-FATTY-ACYL-PHOSPHOLIPID SYNTHASE"/>
    <property type="match status" value="1"/>
</dbReference>
<dbReference type="InterPro" id="IPR003333">
    <property type="entry name" value="CMAS"/>
</dbReference>
<dbReference type="PANTHER" id="PTHR43667:SF1">
    <property type="entry name" value="CYCLOPROPANE-FATTY-ACYL-PHOSPHOLIPID SYNTHASE"/>
    <property type="match status" value="1"/>
</dbReference>
<dbReference type="Proteomes" id="UP000246132">
    <property type="component" value="Unassembled WGS sequence"/>
</dbReference>
<evidence type="ECO:0000256" key="3">
    <source>
        <dbReference type="ARBA" id="ARBA00022679"/>
    </source>
</evidence>
<dbReference type="CDD" id="cd02440">
    <property type="entry name" value="AdoMet_MTases"/>
    <property type="match status" value="1"/>
</dbReference>
<dbReference type="InterPro" id="IPR057206">
    <property type="entry name" value="DUF7884"/>
</dbReference>
<dbReference type="PIRSF" id="PIRSF003085">
    <property type="entry name" value="CMAS"/>
    <property type="match status" value="1"/>
</dbReference>
<dbReference type="OrthoDB" id="9782855at2"/>
<keyword evidence="4" id="KW-0949">S-adenosyl-L-methionine</keyword>
<dbReference type="InterPro" id="IPR050723">
    <property type="entry name" value="CFA/CMAS"/>
</dbReference>
<dbReference type="AlphaFoldDB" id="A0A3A8ABN3"/>
<gene>
    <name evidence="7" type="ORF">DEM25_008075</name>
</gene>
<evidence type="ECO:0000256" key="2">
    <source>
        <dbReference type="ARBA" id="ARBA00022603"/>
    </source>
</evidence>
<dbReference type="GO" id="GO:0008168">
    <property type="term" value="F:methyltransferase activity"/>
    <property type="evidence" value="ECO:0007669"/>
    <property type="project" value="UniProtKB-KW"/>
</dbReference>
<comment type="caution">
    <text evidence="7">The sequence shown here is derived from an EMBL/GenBank/DDBJ whole genome shotgun (WGS) entry which is preliminary data.</text>
</comment>
<dbReference type="GO" id="GO:0008610">
    <property type="term" value="P:lipid biosynthetic process"/>
    <property type="evidence" value="ECO:0007669"/>
    <property type="project" value="InterPro"/>
</dbReference>
<comment type="similarity">
    <text evidence="1">Belongs to the CFA/CMAS family.</text>
</comment>
<protein>
    <submittedName>
        <fullName evidence="7">Class I SAM-dependent methyltransferase</fullName>
    </submittedName>
</protein>
<dbReference type="Pfam" id="PF02353">
    <property type="entry name" value="CMAS"/>
    <property type="match status" value="1"/>
</dbReference>
<reference evidence="7 8" key="1">
    <citation type="journal article" date="2018" name="Int. J. Syst. Bacteriol.">
        <title>Oceaniradius stylonemae gen. nov., sp. nov., isolated from a red alga, Stylonema cornu-cervi.</title>
        <authorList>
            <person name="Jeong S."/>
        </authorList>
    </citation>
    <scope>NUCLEOTIDE SEQUENCE [LARGE SCALE GENOMIC DNA]</scope>
    <source>
        <strain evidence="7 8">StC1</strain>
    </source>
</reference>
<sequence length="417" mass="47009">MCVAIGAKLLDRLLKRQIQIGRLDLTYPDGGKIIYGQRTAVPVRAQIKDARWIGRILRNPELRVGEAYMDGALTLCDRSIYHLLDLVWTNIYGDDGTAQNRGSAWLSRMMQGPNPPSRARRNVAHHYDLGDALYRLFLDDDMQYSCAYFARPDMSLDEAQAAKKAHIARKLAIKPGHRVLDIGSGWGGLALGLARLGASDVLGITLSSEQLATARKRATEQGLGNQVHFELADYRSLDGQFDRIVSVGMLEHVGARHYSEYFARIARLLSDDGVALIHTIGRTTPPGVTNPWIDKYIFPGGYIPALSELMRHIEQLRLHVLDIEVLRLHYAETLRAWRKRFLDNADQAAALYDERFVRMWDFYLSGSELSFRHGDHVVFQLQLGRRQDAVPLVRDYLYLRSPQDAATAANSAATQRV</sequence>
<dbReference type="SUPFAM" id="SSF53335">
    <property type="entry name" value="S-adenosyl-L-methionine-dependent methyltransferases"/>
    <property type="match status" value="1"/>
</dbReference>
<organism evidence="7 8">
    <name type="scientific">Oceaniradius stylonematis</name>
    <dbReference type="NCBI Taxonomy" id="2184161"/>
    <lineage>
        <taxon>Bacteria</taxon>
        <taxon>Pseudomonadati</taxon>
        <taxon>Pseudomonadota</taxon>
        <taxon>Alphaproteobacteria</taxon>
        <taxon>Hyphomicrobiales</taxon>
        <taxon>Ahrensiaceae</taxon>
        <taxon>Oceaniradius</taxon>
    </lineage>
</organism>
<dbReference type="Gene3D" id="3.40.50.150">
    <property type="entry name" value="Vaccinia Virus protein VP39"/>
    <property type="match status" value="1"/>
</dbReference>
<dbReference type="InterPro" id="IPR029063">
    <property type="entry name" value="SAM-dependent_MTases_sf"/>
</dbReference>